<dbReference type="AlphaFoldDB" id="A0A5B7ELD6"/>
<dbReference type="Proteomes" id="UP000324222">
    <property type="component" value="Unassembled WGS sequence"/>
</dbReference>
<protein>
    <submittedName>
        <fullName evidence="1">Uncharacterized protein</fullName>
    </submittedName>
</protein>
<accession>A0A5B7ELD6</accession>
<proteinExistence type="predicted"/>
<keyword evidence="2" id="KW-1185">Reference proteome</keyword>
<name>A0A5B7ELD6_PORTR</name>
<gene>
    <name evidence="1" type="ORF">E2C01_027339</name>
</gene>
<evidence type="ECO:0000313" key="1">
    <source>
        <dbReference type="EMBL" id="MPC33969.1"/>
    </source>
</evidence>
<sequence length="73" mass="8269">MRDDSWEWTVSLTPSTSTLAARSQKPLRISLFPVFPLLVYASYCPPIPPHPLLVVIQSREDSEHPSHRPTCVI</sequence>
<comment type="caution">
    <text evidence="1">The sequence shown here is derived from an EMBL/GenBank/DDBJ whole genome shotgun (WGS) entry which is preliminary data.</text>
</comment>
<reference evidence="1 2" key="1">
    <citation type="submission" date="2019-05" db="EMBL/GenBank/DDBJ databases">
        <title>Another draft genome of Portunus trituberculatus and its Hox gene families provides insights of decapod evolution.</title>
        <authorList>
            <person name="Jeong J.-H."/>
            <person name="Song I."/>
            <person name="Kim S."/>
            <person name="Choi T."/>
            <person name="Kim D."/>
            <person name="Ryu S."/>
            <person name="Kim W."/>
        </authorList>
    </citation>
    <scope>NUCLEOTIDE SEQUENCE [LARGE SCALE GENOMIC DNA]</scope>
    <source>
        <tissue evidence="1">Muscle</tissue>
    </source>
</reference>
<evidence type="ECO:0000313" key="2">
    <source>
        <dbReference type="Proteomes" id="UP000324222"/>
    </source>
</evidence>
<dbReference type="EMBL" id="VSRR010002949">
    <property type="protein sequence ID" value="MPC33969.1"/>
    <property type="molecule type" value="Genomic_DNA"/>
</dbReference>
<organism evidence="1 2">
    <name type="scientific">Portunus trituberculatus</name>
    <name type="common">Swimming crab</name>
    <name type="synonym">Neptunus trituberculatus</name>
    <dbReference type="NCBI Taxonomy" id="210409"/>
    <lineage>
        <taxon>Eukaryota</taxon>
        <taxon>Metazoa</taxon>
        <taxon>Ecdysozoa</taxon>
        <taxon>Arthropoda</taxon>
        <taxon>Crustacea</taxon>
        <taxon>Multicrustacea</taxon>
        <taxon>Malacostraca</taxon>
        <taxon>Eumalacostraca</taxon>
        <taxon>Eucarida</taxon>
        <taxon>Decapoda</taxon>
        <taxon>Pleocyemata</taxon>
        <taxon>Brachyura</taxon>
        <taxon>Eubrachyura</taxon>
        <taxon>Portunoidea</taxon>
        <taxon>Portunidae</taxon>
        <taxon>Portuninae</taxon>
        <taxon>Portunus</taxon>
    </lineage>
</organism>